<proteinExistence type="predicted"/>
<feature type="non-terminal residue" evidence="1">
    <location>
        <position position="1"/>
    </location>
</feature>
<gene>
    <name evidence="1" type="ORF">CR513_15168</name>
</gene>
<sequence>MPTSIYKSLNFGDLKPIGMTIQLENRSVVQPLGVLKDVLVQDEASRKGFTLILGRPFLMTAKTKIDVHVVTLSMEFGDTLVQFNMFKAMKHLTKDHSLFGIDLIDELVEECLQLDSNNESISNFVEDTNSIGCLGSLTEEDDYDEVWEVHNLSDSEDDNIDLADLSHKAEWIKLLDQVCKYENSECVNKVGQLDFQESKENSSSFPSPMELKPLPSHLKYAYLDVEQQFPIIIASNIHREQEDKLLSVLRQHIRLRKVRSIVVSNSDSSNSAFNSDNSISVTNDFDFSEYSSSEINPDSNFVVSNFQEPEQMENNDRILKKLATLDVLYQPWCIQYPQLEPAQSYELKSGLIHLLPKFHGLAGEDPHKHLKEFHVVCSTIRTQGISEDNIKMKVFPFSLDGAAKEWLYLQPRPSEKKFVGSGNILERLYTNTRKDLTNGCGMCGSVGHPPNNCPILQEPPPPFRPQLVEESSLEDLMKQLDMNNIQFQKNIRQNNMQFQQNIIATIQELTTQIGQLTTMINQLQFEDFGQVPSQAILSPQENISDITMRSDMELPQQQSLKV</sequence>
<evidence type="ECO:0000313" key="1">
    <source>
        <dbReference type="EMBL" id="RDY01491.1"/>
    </source>
</evidence>
<dbReference type="AlphaFoldDB" id="A0A371HFB8"/>
<dbReference type="EMBL" id="QJKJ01002755">
    <property type="protein sequence ID" value="RDY01491.1"/>
    <property type="molecule type" value="Genomic_DNA"/>
</dbReference>
<accession>A0A371HFB8</accession>
<reference evidence="1" key="1">
    <citation type="submission" date="2018-05" db="EMBL/GenBank/DDBJ databases">
        <title>Draft genome of Mucuna pruriens seed.</title>
        <authorList>
            <person name="Nnadi N.E."/>
            <person name="Vos R."/>
            <person name="Hasami M.H."/>
            <person name="Devisetty U.K."/>
            <person name="Aguiy J.C."/>
        </authorList>
    </citation>
    <scope>NUCLEOTIDE SEQUENCE [LARGE SCALE GENOMIC DNA]</scope>
    <source>
        <strain evidence="1">JCA_2017</strain>
    </source>
</reference>
<evidence type="ECO:0000313" key="2">
    <source>
        <dbReference type="Proteomes" id="UP000257109"/>
    </source>
</evidence>
<protein>
    <recommendedName>
        <fullName evidence="3">CCHC-type domain-containing protein</fullName>
    </recommendedName>
</protein>
<dbReference type="PANTHER" id="PTHR33067:SF9">
    <property type="entry name" value="RNA-DIRECTED DNA POLYMERASE"/>
    <property type="match status" value="1"/>
</dbReference>
<evidence type="ECO:0008006" key="3">
    <source>
        <dbReference type="Google" id="ProtNLM"/>
    </source>
</evidence>
<dbReference type="OrthoDB" id="778454at2759"/>
<keyword evidence="2" id="KW-1185">Reference proteome</keyword>
<dbReference type="Proteomes" id="UP000257109">
    <property type="component" value="Unassembled WGS sequence"/>
</dbReference>
<comment type="caution">
    <text evidence="1">The sequence shown here is derived from an EMBL/GenBank/DDBJ whole genome shotgun (WGS) entry which is preliminary data.</text>
</comment>
<organism evidence="1 2">
    <name type="scientific">Mucuna pruriens</name>
    <name type="common">Velvet bean</name>
    <name type="synonym">Dolichos pruriens</name>
    <dbReference type="NCBI Taxonomy" id="157652"/>
    <lineage>
        <taxon>Eukaryota</taxon>
        <taxon>Viridiplantae</taxon>
        <taxon>Streptophyta</taxon>
        <taxon>Embryophyta</taxon>
        <taxon>Tracheophyta</taxon>
        <taxon>Spermatophyta</taxon>
        <taxon>Magnoliopsida</taxon>
        <taxon>eudicotyledons</taxon>
        <taxon>Gunneridae</taxon>
        <taxon>Pentapetalae</taxon>
        <taxon>rosids</taxon>
        <taxon>fabids</taxon>
        <taxon>Fabales</taxon>
        <taxon>Fabaceae</taxon>
        <taxon>Papilionoideae</taxon>
        <taxon>50 kb inversion clade</taxon>
        <taxon>NPAAA clade</taxon>
        <taxon>indigoferoid/millettioid clade</taxon>
        <taxon>Phaseoleae</taxon>
        <taxon>Mucuna</taxon>
    </lineage>
</organism>
<name>A0A371HFB8_MUCPR</name>
<dbReference type="PANTHER" id="PTHR33067">
    <property type="entry name" value="RNA-DIRECTED DNA POLYMERASE-RELATED"/>
    <property type="match status" value="1"/>
</dbReference>